<dbReference type="EMBL" id="MH918795">
    <property type="protein sequence ID" value="QDF45912.1"/>
    <property type="molecule type" value="Genomic_DNA"/>
</dbReference>
<dbReference type="GO" id="GO:0000290">
    <property type="term" value="P:deadenylation-dependent decapping of nuclear-transcribed mRNA"/>
    <property type="evidence" value="ECO:0007669"/>
    <property type="project" value="TreeGrafter"/>
</dbReference>
<proteinExistence type="predicted"/>
<dbReference type="InterPro" id="IPR001878">
    <property type="entry name" value="Znf_CCHC"/>
</dbReference>
<name>A0A4Y6GRA5_9VIRU</name>
<dbReference type="PANTHER" id="PTHR23114">
    <property type="entry name" value="M7GPPPN-MRNA HYDROLASE"/>
    <property type="match status" value="1"/>
</dbReference>
<protein>
    <submittedName>
        <fullName evidence="4">NUDIX-like hydrolase</fullName>
    </submittedName>
</protein>
<dbReference type="Gene3D" id="3.90.79.10">
    <property type="entry name" value="Nucleoside Triphosphate Pyrophosphohydrolase"/>
    <property type="match status" value="1"/>
</dbReference>
<keyword evidence="4" id="KW-0378">Hydrolase</keyword>
<dbReference type="InterPro" id="IPR000086">
    <property type="entry name" value="NUDIX_hydrolase_dom"/>
</dbReference>
<feature type="domain" description="Nudix hydrolase" evidence="3">
    <location>
        <begin position="25"/>
        <end position="270"/>
    </location>
</feature>
<feature type="domain" description="CCHC-type" evidence="2">
    <location>
        <begin position="10"/>
        <end position="24"/>
    </location>
</feature>
<dbReference type="PROSITE" id="PS50158">
    <property type="entry name" value="ZF_CCHC"/>
    <property type="match status" value="1"/>
</dbReference>
<dbReference type="GO" id="GO:0016787">
    <property type="term" value="F:hydrolase activity"/>
    <property type="evidence" value="ECO:0007669"/>
    <property type="project" value="UniProtKB-KW"/>
</dbReference>
<dbReference type="InterPro" id="IPR015797">
    <property type="entry name" value="NUDIX_hydrolase-like_dom_sf"/>
</dbReference>
<keyword evidence="1" id="KW-0863">Zinc-finger</keyword>
<dbReference type="Proteomes" id="UP000317856">
    <property type="component" value="Segment"/>
</dbReference>
<accession>A0A4Y6GRA5</accession>
<dbReference type="GO" id="GO:0008270">
    <property type="term" value="F:zinc ion binding"/>
    <property type="evidence" value="ECO:0007669"/>
    <property type="project" value="UniProtKB-KW"/>
</dbReference>
<keyword evidence="1" id="KW-0479">Metal-binding</keyword>
<keyword evidence="1" id="KW-0862">Zinc</keyword>
<evidence type="ECO:0000313" key="5">
    <source>
        <dbReference type="Proteomes" id="UP000317856"/>
    </source>
</evidence>
<dbReference type="GO" id="GO:0003676">
    <property type="term" value="F:nucleic acid binding"/>
    <property type="evidence" value="ECO:0007669"/>
    <property type="project" value="InterPro"/>
</dbReference>
<keyword evidence="5" id="KW-1185">Reference proteome</keyword>
<evidence type="ECO:0000259" key="3">
    <source>
        <dbReference type="PROSITE" id="PS51462"/>
    </source>
</evidence>
<evidence type="ECO:0000256" key="1">
    <source>
        <dbReference type="PROSITE-ProRule" id="PRU00047"/>
    </source>
</evidence>
<sequence length="277" mass="33341">MMNIKKQYFCNNCGKLGHLFHQCKVPITSIGIIPIRIVKKYNASLNKYENSVELLIIKRKDTLSFVDFMRGKYSIEDKNYIKNLLNNMTNNERNYILNNDFDTIWQYLWNYNTNNSYKNEERTSKIKFTHLKQGYANILESYDLKSLIDLCDKNYEEPEWGFPKGRRNYQEKDIICGLREFEEETGYSKNDILLINNIVPYEEIFSGSNYKSYKHKYFVGIIVDNNQPKNDYQIYEITEIKWIPIDDVNNYIREYNYEKKKIISYLNNLLKSYKLYI</sequence>
<dbReference type="PROSITE" id="PS51462">
    <property type="entry name" value="NUDIX"/>
    <property type="match status" value="1"/>
</dbReference>
<dbReference type="PANTHER" id="PTHR23114:SF17">
    <property type="entry name" value="M7GPPPN-MRNA HYDROLASE"/>
    <property type="match status" value="1"/>
</dbReference>
<evidence type="ECO:0000313" key="4">
    <source>
        <dbReference type="EMBL" id="QDF45912.1"/>
    </source>
</evidence>
<reference evidence="4" key="1">
    <citation type="journal article" date="2019" name="Front. Microbiol.">
        <title>Genome and Environmental Activity of a Chrysochromulina parva Virus and Its Virophages.</title>
        <authorList>
            <person name="Stough J.M.A."/>
            <person name="Yutin N."/>
            <person name="Chaban Y.V."/>
            <person name="Moniruzzaman M."/>
            <person name="Gann E.R."/>
            <person name="Pound H.L."/>
            <person name="Steffen M.M."/>
            <person name="Black J.N."/>
            <person name="Koonin E.V."/>
            <person name="Wilhelm S.W."/>
            <person name="Short S.M."/>
        </authorList>
    </citation>
    <scope>NUCLEOTIDE SEQUENCE [LARGE SCALE GENOMIC DNA]</scope>
    <source>
        <strain evidence="4">BQ2</strain>
    </source>
</reference>
<dbReference type="SUPFAM" id="SSF55811">
    <property type="entry name" value="Nudix"/>
    <property type="match status" value="1"/>
</dbReference>
<organism evidence="4">
    <name type="scientific">Chrysochromulina parva virus BQ2</name>
    <dbReference type="NCBI Taxonomy" id="3070831"/>
    <lineage>
        <taxon>Viruses</taxon>
        <taxon>Varidnaviria</taxon>
        <taxon>Bamfordvirae</taxon>
        <taxon>Nucleocytoviricota</taxon>
        <taxon>Megaviricetes</taxon>
        <taxon>Imitervirales</taxon>
        <taxon>Mesomimiviridae</taxon>
        <taxon>Tethysvirus</taxon>
        <taxon>Tethysvirus ontarioense</taxon>
    </lineage>
</organism>
<dbReference type="Pfam" id="PF00293">
    <property type="entry name" value="NUDIX"/>
    <property type="match status" value="1"/>
</dbReference>
<evidence type="ECO:0000259" key="2">
    <source>
        <dbReference type="PROSITE" id="PS50158"/>
    </source>
</evidence>